<dbReference type="InterPro" id="IPR058718">
    <property type="entry name" value="Agl6_TM_C"/>
</dbReference>
<gene>
    <name evidence="6" type="ORF">ACFPIJ_32705</name>
</gene>
<feature type="compositionally biased region" description="Low complexity" evidence="2">
    <location>
        <begin position="416"/>
        <end position="425"/>
    </location>
</feature>
<evidence type="ECO:0000313" key="6">
    <source>
        <dbReference type="EMBL" id="MFC5002581.1"/>
    </source>
</evidence>
<dbReference type="CDD" id="cd04179">
    <property type="entry name" value="DPM_DPG-synthase_like"/>
    <property type="match status" value="1"/>
</dbReference>
<evidence type="ECO:0000256" key="3">
    <source>
        <dbReference type="SAM" id="Phobius"/>
    </source>
</evidence>
<feature type="region of interest" description="Disordered" evidence="2">
    <location>
        <begin position="416"/>
        <end position="441"/>
    </location>
</feature>
<evidence type="ECO:0000256" key="2">
    <source>
        <dbReference type="SAM" id="MobiDB-lite"/>
    </source>
</evidence>
<evidence type="ECO:0000313" key="7">
    <source>
        <dbReference type="Proteomes" id="UP001595912"/>
    </source>
</evidence>
<reference evidence="7" key="1">
    <citation type="journal article" date="2019" name="Int. J. Syst. Evol. Microbiol.">
        <title>The Global Catalogue of Microorganisms (GCM) 10K type strain sequencing project: providing services to taxonomists for standard genome sequencing and annotation.</title>
        <authorList>
            <consortium name="The Broad Institute Genomics Platform"/>
            <consortium name="The Broad Institute Genome Sequencing Center for Infectious Disease"/>
            <person name="Wu L."/>
            <person name="Ma J."/>
        </authorList>
    </citation>
    <scope>NUCLEOTIDE SEQUENCE [LARGE SCALE GENOMIC DNA]</scope>
    <source>
        <strain evidence="7">CGMCC 4.7152</strain>
    </source>
</reference>
<dbReference type="EMBL" id="JBHSIU010000041">
    <property type="protein sequence ID" value="MFC5002581.1"/>
    <property type="molecule type" value="Genomic_DNA"/>
</dbReference>
<keyword evidence="3" id="KW-0472">Membrane</keyword>
<keyword evidence="3" id="KW-1133">Transmembrane helix</keyword>
<dbReference type="SUPFAM" id="SSF53448">
    <property type="entry name" value="Nucleotide-diphospho-sugar transferases"/>
    <property type="match status" value="1"/>
</dbReference>
<feature type="transmembrane region" description="Helical" evidence="3">
    <location>
        <begin position="376"/>
        <end position="399"/>
    </location>
</feature>
<dbReference type="RefSeq" id="WP_380120751.1">
    <property type="nucleotide sequence ID" value="NZ_JBHSIU010000041.1"/>
</dbReference>
<protein>
    <submittedName>
        <fullName evidence="6">Glycosyltransferase family 2 protein</fullName>
    </submittedName>
</protein>
<dbReference type="Pfam" id="PF00535">
    <property type="entry name" value="Glycos_transf_2"/>
    <property type="match status" value="1"/>
</dbReference>
<organism evidence="6 7">
    <name type="scientific">Dactylosporangium cerinum</name>
    <dbReference type="NCBI Taxonomy" id="1434730"/>
    <lineage>
        <taxon>Bacteria</taxon>
        <taxon>Bacillati</taxon>
        <taxon>Actinomycetota</taxon>
        <taxon>Actinomycetes</taxon>
        <taxon>Micromonosporales</taxon>
        <taxon>Micromonosporaceae</taxon>
        <taxon>Dactylosporangium</taxon>
    </lineage>
</organism>
<dbReference type="PANTHER" id="PTHR48090:SF7">
    <property type="entry name" value="RFBJ PROTEIN"/>
    <property type="match status" value="1"/>
</dbReference>
<keyword evidence="3" id="KW-0812">Transmembrane</keyword>
<feature type="transmembrane region" description="Helical" evidence="3">
    <location>
        <begin position="245"/>
        <end position="269"/>
    </location>
</feature>
<feature type="domain" description="Low-salt glycan biosynthesis hexosyltransferase Agl6 C-terminal transmembrane region" evidence="5">
    <location>
        <begin position="309"/>
        <end position="399"/>
    </location>
</feature>
<feature type="transmembrane region" description="Helical" evidence="3">
    <location>
        <begin position="334"/>
        <end position="356"/>
    </location>
</feature>
<evidence type="ECO:0000256" key="1">
    <source>
        <dbReference type="ARBA" id="ARBA00006739"/>
    </source>
</evidence>
<keyword evidence="7" id="KW-1185">Reference proteome</keyword>
<name>A0ABV9W688_9ACTN</name>
<dbReference type="InterPro" id="IPR001173">
    <property type="entry name" value="Glyco_trans_2-like"/>
</dbReference>
<dbReference type="Proteomes" id="UP001595912">
    <property type="component" value="Unassembled WGS sequence"/>
</dbReference>
<dbReference type="Gene3D" id="3.90.550.10">
    <property type="entry name" value="Spore Coat Polysaccharide Biosynthesis Protein SpsA, Chain A"/>
    <property type="match status" value="1"/>
</dbReference>
<evidence type="ECO:0000259" key="4">
    <source>
        <dbReference type="Pfam" id="PF00535"/>
    </source>
</evidence>
<feature type="transmembrane region" description="Helical" evidence="3">
    <location>
        <begin position="289"/>
        <end position="313"/>
    </location>
</feature>
<accession>A0ABV9W688</accession>
<dbReference type="InterPro" id="IPR029044">
    <property type="entry name" value="Nucleotide-diphossugar_trans"/>
</dbReference>
<feature type="domain" description="Glycosyltransferase 2-like" evidence="4">
    <location>
        <begin position="28"/>
        <end position="188"/>
    </location>
</feature>
<sequence length="441" mass="46622">MTWVVAVTGASETERRPMPHSAAPVEVSVVLPCLNEAETIEICVRKALAGLAELGVAGEVLVSDNGSTDGSPALAAAAGAKVVHAAIRGYGGALINGIEAAQGRYVVMCDADDSYDLGNLGPFIAELRTGTDVVMGNRFKGGITPGAMPALHRYLGNPVLSWLGRLLFALSGVGDFHCGLRGFNRDRIRALGLCMTGMEFASELVIRAALAKYSISEVPTTLRPDGRSRPPHLRTWRDGWRHLRFLLVFAPKPTLLVPGLLVTLAGLLGTACLIPGERHAFGVSLDVGALVYSCLAVLVGAQLLIFGGFARLYGVQEGITREDKHARWTRWLSFERCVTAGLLIGLLGLANTVIAVTDWGHAGFSALNPRENLRTVVPSATAIALGVILIFSGLFASLLSLRPFVRGAATPHLARADPATATPADIPSQRPTVEASENSEV</sequence>
<dbReference type="Pfam" id="PF26629">
    <property type="entry name" value="GT2_TM_C"/>
    <property type="match status" value="1"/>
</dbReference>
<comment type="similarity">
    <text evidence="1">Belongs to the glycosyltransferase 2 family.</text>
</comment>
<proteinExistence type="inferred from homology"/>
<feature type="compositionally biased region" description="Polar residues" evidence="2">
    <location>
        <begin position="429"/>
        <end position="441"/>
    </location>
</feature>
<comment type="caution">
    <text evidence="6">The sequence shown here is derived from an EMBL/GenBank/DDBJ whole genome shotgun (WGS) entry which is preliminary data.</text>
</comment>
<dbReference type="InterPro" id="IPR050256">
    <property type="entry name" value="Glycosyltransferase_2"/>
</dbReference>
<evidence type="ECO:0000259" key="5">
    <source>
        <dbReference type="Pfam" id="PF26629"/>
    </source>
</evidence>
<dbReference type="PANTHER" id="PTHR48090">
    <property type="entry name" value="UNDECAPRENYL-PHOSPHATE 4-DEOXY-4-FORMAMIDO-L-ARABINOSE TRANSFERASE-RELATED"/>
    <property type="match status" value="1"/>
</dbReference>